<comment type="caution">
    <text evidence="4">The sequence shown here is derived from an EMBL/GenBank/DDBJ whole genome shotgun (WGS) entry which is preliminary data.</text>
</comment>
<feature type="region of interest" description="Disordered" evidence="1">
    <location>
        <begin position="231"/>
        <end position="312"/>
    </location>
</feature>
<feature type="compositionally biased region" description="Polar residues" evidence="1">
    <location>
        <begin position="282"/>
        <end position="292"/>
    </location>
</feature>
<protein>
    <submittedName>
        <fullName evidence="4">Peptidase M23</fullName>
    </submittedName>
</protein>
<dbReference type="Proteomes" id="UP000233343">
    <property type="component" value="Unassembled WGS sequence"/>
</dbReference>
<keyword evidence="2" id="KW-0472">Membrane</keyword>
<evidence type="ECO:0000313" key="4">
    <source>
        <dbReference type="EMBL" id="PKG28393.1"/>
    </source>
</evidence>
<keyword evidence="2" id="KW-0812">Transmembrane</keyword>
<dbReference type="GO" id="GO:0004222">
    <property type="term" value="F:metalloendopeptidase activity"/>
    <property type="evidence" value="ECO:0007669"/>
    <property type="project" value="TreeGrafter"/>
</dbReference>
<dbReference type="InterPro" id="IPR016047">
    <property type="entry name" value="M23ase_b-sheet_dom"/>
</dbReference>
<evidence type="ECO:0000313" key="5">
    <source>
        <dbReference type="Proteomes" id="UP000233343"/>
    </source>
</evidence>
<dbReference type="CDD" id="cd12797">
    <property type="entry name" value="M23_peptidase"/>
    <property type="match status" value="1"/>
</dbReference>
<feature type="compositionally biased region" description="Basic and acidic residues" evidence="1">
    <location>
        <begin position="261"/>
        <end position="278"/>
    </location>
</feature>
<dbReference type="PANTHER" id="PTHR21666">
    <property type="entry name" value="PEPTIDASE-RELATED"/>
    <property type="match status" value="1"/>
</dbReference>
<dbReference type="EMBL" id="PISD01000030">
    <property type="protein sequence ID" value="PKG28393.1"/>
    <property type="molecule type" value="Genomic_DNA"/>
</dbReference>
<name>A0A2N0ZFX8_9BACI</name>
<accession>A0A2N0ZFX8</accession>
<gene>
    <name evidence="4" type="ORF">CWS20_14395</name>
</gene>
<dbReference type="Gene3D" id="2.70.70.10">
    <property type="entry name" value="Glucose Permease (Domain IIA)"/>
    <property type="match status" value="1"/>
</dbReference>
<feature type="compositionally biased region" description="Acidic residues" evidence="1">
    <location>
        <begin position="302"/>
        <end position="312"/>
    </location>
</feature>
<feature type="domain" description="M23ase beta-sheet core" evidence="3">
    <location>
        <begin position="119"/>
        <end position="217"/>
    </location>
</feature>
<sequence length="312" mass="34077">MREEEKKSSQDSSFKRFMKKRWVFPAIYIASAALILSGVLWFQNSNNSATDSDQFDYNATDVPGKNDEPALEVNRALENFVMPVEKTDTAVIQKGFYDLEADDAEQEAALVFYNNTYHPNTGIDIAMPDGEPFEVRASLSGTVTKVQEDSLLGNVIEIEHDEGIVSRYQSVTDMSVAEGDVVEQGQALATAGKSLINEEAGVHVHFELRKDGIAVNPESFFNKSLSELKKSETVKDKTEQLPADDATEIEGGTDEESAPSDEGKTDAEEGTDTEKGSDTETDSGSDTNPETNPETDKKTDTESENSSESADA</sequence>
<dbReference type="Pfam" id="PF01551">
    <property type="entry name" value="Peptidase_M23"/>
    <property type="match status" value="1"/>
</dbReference>
<dbReference type="RefSeq" id="WP_066189243.1">
    <property type="nucleotide sequence ID" value="NZ_JARMMB010000015.1"/>
</dbReference>
<keyword evidence="5" id="KW-1185">Reference proteome</keyword>
<evidence type="ECO:0000256" key="2">
    <source>
        <dbReference type="SAM" id="Phobius"/>
    </source>
</evidence>
<feature type="compositionally biased region" description="Acidic residues" evidence="1">
    <location>
        <begin position="245"/>
        <end position="259"/>
    </location>
</feature>
<evidence type="ECO:0000259" key="3">
    <source>
        <dbReference type="Pfam" id="PF01551"/>
    </source>
</evidence>
<evidence type="ECO:0000256" key="1">
    <source>
        <dbReference type="SAM" id="MobiDB-lite"/>
    </source>
</evidence>
<dbReference type="PANTHER" id="PTHR21666:SF291">
    <property type="entry name" value="STAGE II SPORULATION PROTEIN Q"/>
    <property type="match status" value="1"/>
</dbReference>
<dbReference type="InterPro" id="IPR050570">
    <property type="entry name" value="Cell_wall_metabolism_enzyme"/>
</dbReference>
<dbReference type="AlphaFoldDB" id="A0A2N0ZFX8"/>
<organism evidence="4 5">
    <name type="scientific">Cytobacillus horneckiae</name>
    <dbReference type="NCBI Taxonomy" id="549687"/>
    <lineage>
        <taxon>Bacteria</taxon>
        <taxon>Bacillati</taxon>
        <taxon>Bacillota</taxon>
        <taxon>Bacilli</taxon>
        <taxon>Bacillales</taxon>
        <taxon>Bacillaceae</taxon>
        <taxon>Cytobacillus</taxon>
    </lineage>
</organism>
<feature type="transmembrane region" description="Helical" evidence="2">
    <location>
        <begin position="21"/>
        <end position="42"/>
    </location>
</feature>
<dbReference type="InterPro" id="IPR011055">
    <property type="entry name" value="Dup_hybrid_motif"/>
</dbReference>
<reference evidence="4 5" key="1">
    <citation type="journal article" date="2010" name="Int. J. Syst. Evol. Microbiol.">
        <title>Bacillus horneckiae sp. nov., isolated from a spacecraft-assembly clean room.</title>
        <authorList>
            <person name="Vaishampayan P."/>
            <person name="Probst A."/>
            <person name="Krishnamurthi S."/>
            <person name="Ghosh S."/>
            <person name="Osman S."/>
            <person name="McDowall A."/>
            <person name="Ruckmani A."/>
            <person name="Mayilraj S."/>
            <person name="Venkateswaran K."/>
        </authorList>
    </citation>
    <scope>NUCLEOTIDE SEQUENCE [LARGE SCALE GENOMIC DNA]</scope>
    <source>
        <strain evidence="5">1PO1SC</strain>
    </source>
</reference>
<dbReference type="SUPFAM" id="SSF51261">
    <property type="entry name" value="Duplicated hybrid motif"/>
    <property type="match status" value="1"/>
</dbReference>
<proteinExistence type="predicted"/>
<keyword evidence="2" id="KW-1133">Transmembrane helix</keyword>